<dbReference type="InterPro" id="IPR000073">
    <property type="entry name" value="AB_hydrolase_1"/>
</dbReference>
<sequence length="232" mass="26525">MKQSMILLHGLFGGLSNWEGVIQHFESRYDIHIPLLPIFDYHLQDNLEYLVRFLEQYVQQHGLENAVIIGNSLGGHVAILFTHRHPDKVSRLILTGSSGLHENNNLGSYPKRGNYEYIRERVAYTFYDPAIATDALVSEVFQTTQNRIKCLRIVQTAKSAQRNYVAPVLPEIQTPSLLIWGEEDRIAPPEVAREFHQLLPHATLVMLPACGHAPMMERPEEFNRALEEFLGK</sequence>
<reference evidence="3" key="1">
    <citation type="submission" date="2017-02" db="EMBL/GenBank/DDBJ databases">
        <authorList>
            <person name="Varghese N."/>
            <person name="Submissions S."/>
        </authorList>
    </citation>
    <scope>NUCLEOTIDE SEQUENCE [LARGE SCALE GENOMIC DNA]</scope>
    <source>
        <strain evidence="3">DSM 22224</strain>
    </source>
</reference>
<dbReference type="InterPro" id="IPR029058">
    <property type="entry name" value="AB_hydrolase_fold"/>
</dbReference>
<keyword evidence="3" id="KW-1185">Reference proteome</keyword>
<dbReference type="Proteomes" id="UP000190367">
    <property type="component" value="Unassembled WGS sequence"/>
</dbReference>
<evidence type="ECO:0000259" key="1">
    <source>
        <dbReference type="Pfam" id="PF12697"/>
    </source>
</evidence>
<evidence type="ECO:0000313" key="3">
    <source>
        <dbReference type="Proteomes" id="UP000190367"/>
    </source>
</evidence>
<proteinExistence type="predicted"/>
<feature type="domain" description="AB hydrolase-1" evidence="1">
    <location>
        <begin position="6"/>
        <end position="225"/>
    </location>
</feature>
<dbReference type="PANTHER" id="PTHR43798:SF33">
    <property type="entry name" value="HYDROLASE, PUTATIVE (AFU_ORTHOLOGUE AFUA_2G14860)-RELATED"/>
    <property type="match status" value="1"/>
</dbReference>
<dbReference type="STRING" id="634771.SAMN04488128_106206"/>
<evidence type="ECO:0000313" key="2">
    <source>
        <dbReference type="EMBL" id="SKA43516.1"/>
    </source>
</evidence>
<accession>A0A1T4TSV2</accession>
<dbReference type="EMBL" id="FUWZ01000006">
    <property type="protein sequence ID" value="SKA43516.1"/>
    <property type="molecule type" value="Genomic_DNA"/>
</dbReference>
<dbReference type="Pfam" id="PF12697">
    <property type="entry name" value="Abhydrolase_6"/>
    <property type="match status" value="1"/>
</dbReference>
<protein>
    <submittedName>
        <fullName evidence="2">Pimeloyl-ACP methyl ester carboxylesterase</fullName>
    </submittedName>
</protein>
<dbReference type="Gene3D" id="3.40.50.1820">
    <property type="entry name" value="alpha/beta hydrolase"/>
    <property type="match status" value="1"/>
</dbReference>
<dbReference type="InterPro" id="IPR050266">
    <property type="entry name" value="AB_hydrolase_sf"/>
</dbReference>
<dbReference type="AlphaFoldDB" id="A0A1T4TSV2"/>
<dbReference type="OrthoDB" id="9780932at2"/>
<dbReference type="SUPFAM" id="SSF53474">
    <property type="entry name" value="alpha/beta-Hydrolases"/>
    <property type="match status" value="1"/>
</dbReference>
<dbReference type="GO" id="GO:0016020">
    <property type="term" value="C:membrane"/>
    <property type="evidence" value="ECO:0007669"/>
    <property type="project" value="TreeGrafter"/>
</dbReference>
<dbReference type="PRINTS" id="PR00111">
    <property type="entry name" value="ABHYDROLASE"/>
</dbReference>
<dbReference type="PANTHER" id="PTHR43798">
    <property type="entry name" value="MONOACYLGLYCEROL LIPASE"/>
    <property type="match status" value="1"/>
</dbReference>
<name>A0A1T4TSV2_9BACT</name>
<organism evidence="2 3">
    <name type="scientific">Chitinophaga eiseniae</name>
    <dbReference type="NCBI Taxonomy" id="634771"/>
    <lineage>
        <taxon>Bacteria</taxon>
        <taxon>Pseudomonadati</taxon>
        <taxon>Bacteroidota</taxon>
        <taxon>Chitinophagia</taxon>
        <taxon>Chitinophagales</taxon>
        <taxon>Chitinophagaceae</taxon>
        <taxon>Chitinophaga</taxon>
    </lineage>
</organism>
<gene>
    <name evidence="2" type="ORF">SAMN04488128_106206</name>
</gene>